<evidence type="ECO:0000256" key="1">
    <source>
        <dbReference type="SAM" id="Coils"/>
    </source>
</evidence>
<protein>
    <submittedName>
        <fullName evidence="2">Uncharacterized protein</fullName>
    </submittedName>
</protein>
<dbReference type="EMBL" id="CP088155">
    <property type="protein sequence ID" value="WYM96944.1"/>
    <property type="molecule type" value="Genomic_DNA"/>
</dbReference>
<evidence type="ECO:0000313" key="3">
    <source>
        <dbReference type="Proteomes" id="UP001622612"/>
    </source>
</evidence>
<dbReference type="Proteomes" id="UP001622612">
    <property type="component" value="Chromosome"/>
</dbReference>
<keyword evidence="3" id="KW-1185">Reference proteome</keyword>
<reference evidence="2" key="1">
    <citation type="submission" date="2021-11" db="EMBL/GenBank/DDBJ databases">
        <title>The first genome sequence of unculturable Mycoplasma faucium obtained by de novo assembly of metagenomic reads.</title>
        <authorList>
            <person name="Sabat A.J."/>
            <person name="Bathoorn E."/>
            <person name="Akkerboom V."/>
            <person name="Friedrich A.W."/>
        </authorList>
    </citation>
    <scope>NUCLEOTIDE SEQUENCE [LARGE SCALE GENOMIC DNA]</scope>
    <source>
        <strain evidence="2">UMCG-MFM1</strain>
    </source>
</reference>
<sequence>MTFLLILKKQKDAQSLLSDLETRKHYDLKSELNIALKRLPDKSTEEAKTKTEESIKEYRNKLDAFLIKSGEIETSSALKLNNKELLINEYNSLQAKLEELRNLLRQRKHEDMIPSLDLKVENNTDINLLNNEQISNLNKKIKEALIEYKGKSDDRLAKFESLKAETRLELNRANDLKQKLEERHHEQLKEQLQSAIELMNGYENLSYGVLESRLKSFKDSITKIRTNSDNLLNLEAELKQVQKNVKNYIDNDLNDPKLENLKLSLSSILQNSELILKSGNVSTYATEIEKLRSKLVEYIEKKREKLFTIQKLENKVNEVNQLIENIKQLEGSLTFIQELKSIISDAFSSINTSASETLEKRINLLNTKQSDVTLKFIIPLIKLKKQIIERMKHHNNYNLYKDLVKKLEDRFAEIEKDKIQYLFTIDKWIQEEILQKMIVWKKERSNVEGKNMLGENGELIYKDVYTISRQKSLILKESILDLNKSYKDDNGNFINPTCFSQKAFYQTEFSEIIFNKKVQDYYIYAENETNSYLYELETFSEMPNLKSINCVARIHTFGSYFAYFHTYEQPYFSRLVFKNCNNLTEIYLPKVSITYQGHPQNSTWARFSYDFGASVQNLLVDNCNKLEKITIAFLGNFGENNHGDSYYRYNMLYLNNLPKLTAFYSSITTDYWGFSNLKEEIKIDNNINCSLYLNKWGNYFSEDELQKWIGKSRFGFKTIYKNW</sequence>
<dbReference type="RefSeq" id="WP_405311069.1">
    <property type="nucleotide sequence ID" value="NZ_CP088155.1"/>
</dbReference>
<feature type="coiled-coil region" evidence="1">
    <location>
        <begin position="80"/>
        <end position="110"/>
    </location>
</feature>
<evidence type="ECO:0000313" key="2">
    <source>
        <dbReference type="EMBL" id="WYM96944.1"/>
    </source>
</evidence>
<feature type="coiled-coil region" evidence="1">
    <location>
        <begin position="134"/>
        <end position="251"/>
    </location>
</feature>
<keyword evidence="1" id="KW-0175">Coiled coil</keyword>
<gene>
    <name evidence="2" type="ORF">LQ356_01810</name>
</gene>
<name>A0ABZ2TKV7_9BACT</name>
<organism evidence="2 3">
    <name type="scientific">Metamycoplasma faucium</name>
    <dbReference type="NCBI Taxonomy" id="56142"/>
    <lineage>
        <taxon>Bacteria</taxon>
        <taxon>Bacillati</taxon>
        <taxon>Mycoplasmatota</taxon>
        <taxon>Mycoplasmoidales</taxon>
        <taxon>Metamycoplasmataceae</taxon>
        <taxon>Metamycoplasma</taxon>
    </lineage>
</organism>
<proteinExistence type="predicted"/>
<feature type="coiled-coil region" evidence="1">
    <location>
        <begin position="281"/>
        <end position="339"/>
    </location>
</feature>
<accession>A0ABZ2TKV7</accession>